<dbReference type="InterPro" id="IPR036390">
    <property type="entry name" value="WH_DNA-bd_sf"/>
</dbReference>
<evidence type="ECO:0000313" key="5">
    <source>
        <dbReference type="EMBL" id="RAK17193.1"/>
    </source>
</evidence>
<evidence type="ECO:0000259" key="4">
    <source>
        <dbReference type="PROSITE" id="PS51118"/>
    </source>
</evidence>
<keyword evidence="2" id="KW-0238">DNA-binding</keyword>
<evidence type="ECO:0000256" key="2">
    <source>
        <dbReference type="ARBA" id="ARBA00023125"/>
    </source>
</evidence>
<evidence type="ECO:0000256" key="1">
    <source>
        <dbReference type="ARBA" id="ARBA00023015"/>
    </source>
</evidence>
<keyword evidence="1" id="KW-0805">Transcription regulation</keyword>
<feature type="domain" description="HTH hxlR-type" evidence="4">
    <location>
        <begin position="7"/>
        <end position="105"/>
    </location>
</feature>
<proteinExistence type="predicted"/>
<dbReference type="PANTHER" id="PTHR33204">
    <property type="entry name" value="TRANSCRIPTIONAL REGULATOR, MARR FAMILY"/>
    <property type="match status" value="1"/>
</dbReference>
<accession>A0A327Y7Y5</accession>
<dbReference type="GO" id="GO:0003677">
    <property type="term" value="F:DNA binding"/>
    <property type="evidence" value="ECO:0007669"/>
    <property type="project" value="UniProtKB-KW"/>
</dbReference>
<dbReference type="Proteomes" id="UP000248555">
    <property type="component" value="Unassembled WGS sequence"/>
</dbReference>
<keyword evidence="6" id="KW-1185">Reference proteome</keyword>
<dbReference type="Pfam" id="PF01638">
    <property type="entry name" value="HxlR"/>
    <property type="match status" value="1"/>
</dbReference>
<evidence type="ECO:0000313" key="6">
    <source>
        <dbReference type="Proteomes" id="UP000248555"/>
    </source>
</evidence>
<dbReference type="AlphaFoldDB" id="A0A327Y7Y5"/>
<gene>
    <name evidence="5" type="ORF">B0I26_11357</name>
</gene>
<dbReference type="PANTHER" id="PTHR33204:SF1">
    <property type="entry name" value="TRANSCRIPTIONAL REGULATOR, MARR FAMILY"/>
    <property type="match status" value="1"/>
</dbReference>
<reference evidence="5 6" key="1">
    <citation type="submission" date="2018-06" db="EMBL/GenBank/DDBJ databases">
        <title>Genomic Encyclopedia of Type Strains, Phase III (KMG-III): the genomes of soil and plant-associated and newly described type strains.</title>
        <authorList>
            <person name="Whitman W."/>
        </authorList>
    </citation>
    <scope>NUCLEOTIDE SEQUENCE [LARGE SCALE GENOMIC DNA]</scope>
    <source>
        <strain evidence="5 6">CGMCC 1.8979</strain>
    </source>
</reference>
<keyword evidence="3" id="KW-0804">Transcription</keyword>
<comment type="caution">
    <text evidence="5">The sequence shown here is derived from an EMBL/GenBank/DDBJ whole genome shotgun (WGS) entry which is preliminary data.</text>
</comment>
<name>A0A327Y7Y5_9BACL</name>
<sequence length="113" mass="13192">MEKMEICPKIEAAMQLLGKRWMGLIIYVLLNGPQRFGQLESCLPISGKLLSERLKELEKWGIVKRQVYPEVPVRVVYELTERGKQMEPIISAIHHWAEHSFSEDDFPVEIKKE</sequence>
<dbReference type="SUPFAM" id="SSF46785">
    <property type="entry name" value="Winged helix' DNA-binding domain"/>
    <property type="match status" value="1"/>
</dbReference>
<dbReference type="RefSeq" id="WP_111645964.1">
    <property type="nucleotide sequence ID" value="NZ_QLMH01000013.1"/>
</dbReference>
<dbReference type="InterPro" id="IPR011991">
    <property type="entry name" value="ArsR-like_HTH"/>
</dbReference>
<organism evidence="5 6">
    <name type="scientific">Paranoxybacillus vitaminiphilus</name>
    <dbReference type="NCBI Taxonomy" id="581036"/>
    <lineage>
        <taxon>Bacteria</taxon>
        <taxon>Bacillati</taxon>
        <taxon>Bacillota</taxon>
        <taxon>Bacilli</taxon>
        <taxon>Bacillales</taxon>
        <taxon>Anoxybacillaceae</taxon>
        <taxon>Paranoxybacillus</taxon>
    </lineage>
</organism>
<dbReference type="OrthoDB" id="9800966at2"/>
<dbReference type="EMBL" id="QLMH01000013">
    <property type="protein sequence ID" value="RAK17193.1"/>
    <property type="molecule type" value="Genomic_DNA"/>
</dbReference>
<protein>
    <submittedName>
        <fullName evidence="5">HxlR family transcriptional regulator</fullName>
    </submittedName>
</protein>
<evidence type="ECO:0000256" key="3">
    <source>
        <dbReference type="ARBA" id="ARBA00023163"/>
    </source>
</evidence>
<dbReference type="CDD" id="cd00090">
    <property type="entry name" value="HTH_ARSR"/>
    <property type="match status" value="1"/>
</dbReference>
<dbReference type="PROSITE" id="PS51118">
    <property type="entry name" value="HTH_HXLR"/>
    <property type="match status" value="1"/>
</dbReference>
<dbReference type="Gene3D" id="1.10.10.10">
    <property type="entry name" value="Winged helix-like DNA-binding domain superfamily/Winged helix DNA-binding domain"/>
    <property type="match status" value="1"/>
</dbReference>
<dbReference type="InterPro" id="IPR002577">
    <property type="entry name" value="HTH_HxlR"/>
</dbReference>
<dbReference type="InterPro" id="IPR036388">
    <property type="entry name" value="WH-like_DNA-bd_sf"/>
</dbReference>